<protein>
    <submittedName>
        <fullName evidence="1">Uncharacterized protein</fullName>
    </submittedName>
</protein>
<name>A0A3B0T222_9ZZZZ</name>
<accession>A0A3B0T222</accession>
<dbReference type="EMBL" id="UOEP01000009">
    <property type="protein sequence ID" value="VAW12781.1"/>
    <property type="molecule type" value="Genomic_DNA"/>
</dbReference>
<sequence>MGLFLLSINIFGLFKSMRNPALYTEEKTSRVNDVTIKWEDAKKAIARKPDESDKDFALRINDVVSKSMSHYWKKEGLKKYYMQVPVWENYILYTSSLFKKDKAYEFKENKYIRNLERG</sequence>
<proteinExistence type="predicted"/>
<feature type="non-terminal residue" evidence="1">
    <location>
        <position position="118"/>
    </location>
</feature>
<organism evidence="1">
    <name type="scientific">hydrothermal vent metagenome</name>
    <dbReference type="NCBI Taxonomy" id="652676"/>
    <lineage>
        <taxon>unclassified sequences</taxon>
        <taxon>metagenomes</taxon>
        <taxon>ecological metagenomes</taxon>
    </lineage>
</organism>
<evidence type="ECO:0000313" key="1">
    <source>
        <dbReference type="EMBL" id="VAW12781.1"/>
    </source>
</evidence>
<reference evidence="1" key="1">
    <citation type="submission" date="2018-06" db="EMBL/GenBank/DDBJ databases">
        <authorList>
            <person name="Zhirakovskaya E."/>
        </authorList>
    </citation>
    <scope>NUCLEOTIDE SEQUENCE</scope>
</reference>
<dbReference type="AlphaFoldDB" id="A0A3B0T222"/>
<gene>
    <name evidence="1" type="ORF">MNBD_BACTEROID01-544</name>
</gene>